<dbReference type="Proteomes" id="UP000623467">
    <property type="component" value="Unassembled WGS sequence"/>
</dbReference>
<evidence type="ECO:0000313" key="1">
    <source>
        <dbReference type="EMBL" id="KAF7359024.1"/>
    </source>
</evidence>
<evidence type="ECO:0008006" key="3">
    <source>
        <dbReference type="Google" id="ProtNLM"/>
    </source>
</evidence>
<sequence>MNVDENVDGTPMHVVELWFSDGSLVVQAEKSLFRVSGAVLAARSSVFNDMLGIAQPADTETIDGCPMVRLPDSAEDVTCFFRAIFDSSFFEPYPCKVSFGNALSIARLSHKYSVDYLLRRALVHLSYEFPTTLSAFDKWPDMCSTDFREVKHGLSPYVAVVQLARQVNAPWMLPLAFYKLASADGKIIQKVLRCKVFKKHAARLEDNDKLVFLTCSILLAGLESKAVSFLHSSDKCASSKKCNTARLSALTQVQNSVEEAVGPDPLDVGLNADVWDILEEGCSNLGQASRNLWTASSTSFLMEYILSLVPTMALREGKDGFRCELDTGKGGYC</sequence>
<gene>
    <name evidence="1" type="ORF">MSAN_01243100</name>
</gene>
<evidence type="ECO:0000313" key="2">
    <source>
        <dbReference type="Proteomes" id="UP000623467"/>
    </source>
</evidence>
<organism evidence="1 2">
    <name type="scientific">Mycena sanguinolenta</name>
    <dbReference type="NCBI Taxonomy" id="230812"/>
    <lineage>
        <taxon>Eukaryota</taxon>
        <taxon>Fungi</taxon>
        <taxon>Dikarya</taxon>
        <taxon>Basidiomycota</taxon>
        <taxon>Agaricomycotina</taxon>
        <taxon>Agaricomycetes</taxon>
        <taxon>Agaricomycetidae</taxon>
        <taxon>Agaricales</taxon>
        <taxon>Marasmiineae</taxon>
        <taxon>Mycenaceae</taxon>
        <taxon>Mycena</taxon>
    </lineage>
</organism>
<dbReference type="InterPro" id="IPR011333">
    <property type="entry name" value="SKP1/BTB/POZ_sf"/>
</dbReference>
<proteinExistence type="predicted"/>
<comment type="caution">
    <text evidence="1">The sequence shown here is derived from an EMBL/GenBank/DDBJ whole genome shotgun (WGS) entry which is preliminary data.</text>
</comment>
<dbReference type="EMBL" id="JACAZH010000009">
    <property type="protein sequence ID" value="KAF7359024.1"/>
    <property type="molecule type" value="Genomic_DNA"/>
</dbReference>
<protein>
    <recommendedName>
        <fullName evidence="3">BTB domain-containing protein</fullName>
    </recommendedName>
</protein>
<keyword evidence="2" id="KW-1185">Reference proteome</keyword>
<dbReference type="CDD" id="cd18186">
    <property type="entry name" value="BTB_POZ_ZBTB_KLHL-like"/>
    <property type="match status" value="1"/>
</dbReference>
<dbReference type="AlphaFoldDB" id="A0A8H6YHE4"/>
<name>A0A8H6YHE4_9AGAR</name>
<dbReference type="OrthoDB" id="3893071at2759"/>
<reference evidence="1" key="1">
    <citation type="submission" date="2020-05" db="EMBL/GenBank/DDBJ databases">
        <title>Mycena genomes resolve the evolution of fungal bioluminescence.</title>
        <authorList>
            <person name="Tsai I.J."/>
        </authorList>
    </citation>
    <scope>NUCLEOTIDE SEQUENCE</scope>
    <source>
        <strain evidence="1">160909Yilan</strain>
    </source>
</reference>
<accession>A0A8H6YHE4</accession>
<dbReference type="Gene3D" id="3.30.710.10">
    <property type="entry name" value="Potassium Channel Kv1.1, Chain A"/>
    <property type="match status" value="1"/>
</dbReference>